<reference evidence="14 15" key="1">
    <citation type="journal article" date="2019" name="Nat. Med.">
        <title>A library of human gut bacterial isolates paired with longitudinal multiomics data enables mechanistic microbiome research.</title>
        <authorList>
            <person name="Poyet M."/>
            <person name="Groussin M."/>
            <person name="Gibbons S.M."/>
            <person name="Avila-Pacheco J."/>
            <person name="Jiang X."/>
            <person name="Kearney S.M."/>
            <person name="Perrotta A.R."/>
            <person name="Berdy B."/>
            <person name="Zhao S."/>
            <person name="Lieberman T.D."/>
            <person name="Swanson P.K."/>
            <person name="Smith M."/>
            <person name="Roesemann S."/>
            <person name="Alexander J.E."/>
            <person name="Rich S.A."/>
            <person name="Livny J."/>
            <person name="Vlamakis H."/>
            <person name="Clish C."/>
            <person name="Bullock K."/>
            <person name="Deik A."/>
            <person name="Scott J."/>
            <person name="Pierce K.A."/>
            <person name="Xavier R.J."/>
            <person name="Alm E.J."/>
        </authorList>
    </citation>
    <scope>NUCLEOTIDE SEQUENCE [LARGE SCALE GENOMIC DNA]</scope>
    <source>
        <strain evidence="14 15">BIOML-A10</strain>
    </source>
</reference>
<dbReference type="AlphaFoldDB" id="A0A7J4XNE5"/>
<comment type="subunit">
    <text evidence="5">Monomer.</text>
</comment>
<comment type="catalytic activity">
    <reaction evidence="1">
        <text>Hydrolysis of terminal non-reducing beta-D-galactose residues in beta-D-galactosides.</text>
        <dbReference type="EC" id="3.2.1.23"/>
    </reaction>
</comment>
<evidence type="ECO:0000259" key="13">
    <source>
        <dbReference type="SMART" id="SM01038"/>
    </source>
</evidence>
<dbReference type="PRINTS" id="PR00132">
    <property type="entry name" value="GLHYDRLASE2"/>
</dbReference>
<evidence type="ECO:0000313" key="15">
    <source>
        <dbReference type="Proteomes" id="UP000422221"/>
    </source>
</evidence>
<dbReference type="Gene3D" id="2.70.98.10">
    <property type="match status" value="1"/>
</dbReference>
<evidence type="ECO:0000256" key="12">
    <source>
        <dbReference type="SAM" id="SignalP"/>
    </source>
</evidence>
<dbReference type="InterPro" id="IPR013783">
    <property type="entry name" value="Ig-like_fold"/>
</dbReference>
<evidence type="ECO:0000256" key="8">
    <source>
        <dbReference type="ARBA" id="ARBA00022801"/>
    </source>
</evidence>
<dbReference type="InterPro" id="IPR032312">
    <property type="entry name" value="LacZ_4"/>
</dbReference>
<dbReference type="Gene3D" id="3.20.20.80">
    <property type="entry name" value="Glycosidases"/>
    <property type="match status" value="1"/>
</dbReference>
<dbReference type="GO" id="GO:0004565">
    <property type="term" value="F:beta-galactosidase activity"/>
    <property type="evidence" value="ECO:0007669"/>
    <property type="project" value="UniProtKB-EC"/>
</dbReference>
<dbReference type="SUPFAM" id="SSF49785">
    <property type="entry name" value="Galactose-binding domain-like"/>
    <property type="match status" value="1"/>
</dbReference>
<dbReference type="PANTHER" id="PTHR46323">
    <property type="entry name" value="BETA-GALACTOSIDASE"/>
    <property type="match status" value="1"/>
</dbReference>
<dbReference type="InterPro" id="IPR006103">
    <property type="entry name" value="Glyco_hydro_2_cat"/>
</dbReference>
<dbReference type="Pfam" id="PF16353">
    <property type="entry name" value="LacZ_4"/>
    <property type="match status" value="1"/>
</dbReference>
<dbReference type="EMBL" id="VWMK01000002">
    <property type="protein sequence ID" value="KAA3769515.1"/>
    <property type="molecule type" value="Genomic_DNA"/>
</dbReference>
<evidence type="ECO:0000256" key="9">
    <source>
        <dbReference type="ARBA" id="ARBA00022837"/>
    </source>
</evidence>
<keyword evidence="8" id="KW-0378">Hydrolase</keyword>
<evidence type="ECO:0000256" key="10">
    <source>
        <dbReference type="ARBA" id="ARBA00023295"/>
    </source>
</evidence>
<dbReference type="EC" id="3.2.1.23" evidence="6"/>
<evidence type="ECO:0000256" key="6">
    <source>
        <dbReference type="ARBA" id="ARBA00012756"/>
    </source>
</evidence>
<dbReference type="InterPro" id="IPR011013">
    <property type="entry name" value="Gal_mutarotase_sf_dom"/>
</dbReference>
<dbReference type="SUPFAM" id="SSF49303">
    <property type="entry name" value="beta-Galactosidase/glucuronidase domain"/>
    <property type="match status" value="2"/>
</dbReference>
<dbReference type="Proteomes" id="UP000422221">
    <property type="component" value="Unassembled WGS sequence"/>
</dbReference>
<dbReference type="Pfam" id="PF00703">
    <property type="entry name" value="Glyco_hydro_2"/>
    <property type="match status" value="1"/>
</dbReference>
<comment type="similarity">
    <text evidence="4">Belongs to the glycosyl hydrolase 2 family.</text>
</comment>
<feature type="chain" id="PRO_5029739042" description="Beta-galactosidase" evidence="12">
    <location>
        <begin position="22"/>
        <end position="1047"/>
    </location>
</feature>
<dbReference type="PANTHER" id="PTHR46323:SF2">
    <property type="entry name" value="BETA-GALACTOSIDASE"/>
    <property type="match status" value="1"/>
</dbReference>
<evidence type="ECO:0000256" key="11">
    <source>
        <dbReference type="ARBA" id="ARBA00032230"/>
    </source>
</evidence>
<name>A0A7J4XNE5_9BACE</name>
<dbReference type="Gene3D" id="2.60.120.260">
    <property type="entry name" value="Galactose-binding domain-like"/>
    <property type="match status" value="1"/>
</dbReference>
<evidence type="ECO:0000313" key="14">
    <source>
        <dbReference type="EMBL" id="KAA3769515.1"/>
    </source>
</evidence>
<dbReference type="InterPro" id="IPR004199">
    <property type="entry name" value="B-gal_small/dom_5"/>
</dbReference>
<proteinExistence type="inferred from homology"/>
<dbReference type="FunFam" id="3.20.20.80:FF:000018">
    <property type="entry name" value="Beta-galactosidase"/>
    <property type="match status" value="1"/>
</dbReference>
<dbReference type="SUPFAM" id="SSF51445">
    <property type="entry name" value="(Trans)glycosidases"/>
    <property type="match status" value="1"/>
</dbReference>
<sequence length="1047" mass="121339">MGKHILCLIINSLFCSTLLLAEQQVVPWQDPQVCGINREPACAHFIPFSSEEKALANDLQSNERRMSLDGTWKFLYSRNVDECPKDFFNEKFNVRKWKSIQVPGSWELQGFDAPIYTDVKYPFPADPPFVPSDYNPVGIYVREFIVPVSFQEMDVFLDFEGVESAFYCWVNGKLVGYGEDSRLPSHFDVTSFLRPGKNKIAVQVFRYSDGSYLEGQDYWKYSGIERSVYLVARPTCRVKDFKISAPLNKDYRDGDFQLGVTMKLSDNSIGNRLQLKLMDGNELLYADQKTVTSPSDTLFNFKHLVPNVKAWSAETPYLYTMLVSVTDKEGKMLETFRHRVGFRTIEMRNGQFLVNNVPILIKGVNRQEHDPLHGRTLTLETMLKDVKMMKQFNINAVRCSHYPNRPEWYELCEEYGLYMIDEANIESHGMEYHEDGTLADNPDWEHAFMERMKRMVMRDRNFTAIITWSLGNESGYGKHFETLYHWTKGFDPSRPVQYEGARREGLSDIYCPMYPRIWWLREFVNERKARPLIMCEYAHSMGNSTGNLQDYWDLIYKYDNLQGGFIWDWVDQTFAEKDREGHPIWAYGGDMGYVGVPNDSNFCANGLVAADRSLHPHIWEVKKVYQYVHCEPVPFADNKLLVTNRHDFIDLSGYYMRWTIEADGEEVQTGEIDFPVIPPHSHMEMTVPFRKIKPDSREYFLKVETLLKNDKPHVSKDFIVAMDQWQLPVERQEGVKMVTHEPIVVSRQENGLKIGNKEFDVEFSAVSGEMISLKYKGEEMLLAGLQPNFWRPSIDNDVPSGLLSRCIGWKEPMKNSKLLKLDMQVEPDSSLVIVVADYYLQEQESAIQMTYHILGNGIIKVEMTFTPGNKPLSEMPRFGMRMILTKEYDRMSWLGRGPHENYADRKMSAAVGVYQSGVWEQYHPYVRAQETANKCDTRWFSLCNTEGEGLLFVGTEPLSVSAWNFMQDDINYVPFEIERRHGGSIKKRDLVWVNIDLLQMGVGGDNSWGAQVHPEYTITPLPRKYSFVIQPVDTSESISKQARQIWF</sequence>
<evidence type="ECO:0000256" key="7">
    <source>
        <dbReference type="ARBA" id="ARBA00013303"/>
    </source>
</evidence>
<dbReference type="RefSeq" id="WP_130058681.1">
    <property type="nucleotide sequence ID" value="NZ_JADNPJ010000002.1"/>
</dbReference>
<dbReference type="InterPro" id="IPR036156">
    <property type="entry name" value="Beta-gal/glucu_dom_sf"/>
</dbReference>
<dbReference type="Pfam" id="PF02929">
    <property type="entry name" value="Bgal_small_N"/>
    <property type="match status" value="1"/>
</dbReference>
<dbReference type="Pfam" id="PF02837">
    <property type="entry name" value="Glyco_hydro_2_N"/>
    <property type="match status" value="1"/>
</dbReference>
<dbReference type="GO" id="GO:0005990">
    <property type="term" value="P:lactose catabolic process"/>
    <property type="evidence" value="ECO:0007669"/>
    <property type="project" value="TreeGrafter"/>
</dbReference>
<dbReference type="InterPro" id="IPR050347">
    <property type="entry name" value="Bact_Beta-galactosidase"/>
</dbReference>
<dbReference type="SUPFAM" id="SSF74650">
    <property type="entry name" value="Galactose mutarotase-like"/>
    <property type="match status" value="1"/>
</dbReference>
<keyword evidence="12" id="KW-0732">Signal</keyword>
<evidence type="ECO:0000256" key="4">
    <source>
        <dbReference type="ARBA" id="ARBA00007401"/>
    </source>
</evidence>
<feature type="signal peptide" evidence="12">
    <location>
        <begin position="1"/>
        <end position="21"/>
    </location>
</feature>
<keyword evidence="9" id="KW-0106">Calcium</keyword>
<dbReference type="Pfam" id="PF02836">
    <property type="entry name" value="Glyco_hydro_2_C"/>
    <property type="match status" value="1"/>
</dbReference>
<feature type="domain" description="Beta galactosidase small chain/" evidence="13">
    <location>
        <begin position="753"/>
        <end position="1030"/>
    </location>
</feature>
<comment type="caution">
    <text evidence="14">The sequence shown here is derived from an EMBL/GenBank/DDBJ whole genome shotgun (WGS) entry which is preliminary data.</text>
</comment>
<dbReference type="InterPro" id="IPR006104">
    <property type="entry name" value="Glyco_hydro_2_N"/>
</dbReference>
<organism evidence="14 15">
    <name type="scientific">Bacteroides salyersiae</name>
    <dbReference type="NCBI Taxonomy" id="291644"/>
    <lineage>
        <taxon>Bacteria</taxon>
        <taxon>Pseudomonadati</taxon>
        <taxon>Bacteroidota</taxon>
        <taxon>Bacteroidia</taxon>
        <taxon>Bacteroidales</taxon>
        <taxon>Bacteroidaceae</taxon>
        <taxon>Bacteroides</taxon>
    </lineage>
</organism>
<dbReference type="InterPro" id="IPR006101">
    <property type="entry name" value="Glyco_hydro_2"/>
</dbReference>
<gene>
    <name evidence="14" type="ORF">F3F73_03605</name>
</gene>
<comment type="cofactor">
    <cofactor evidence="2">
        <name>Ca(2+)</name>
        <dbReference type="ChEBI" id="CHEBI:29108"/>
    </cofactor>
</comment>
<dbReference type="InterPro" id="IPR008979">
    <property type="entry name" value="Galactose-bd-like_sf"/>
</dbReference>
<dbReference type="Gene3D" id="2.60.40.10">
    <property type="entry name" value="Immunoglobulins"/>
    <property type="match status" value="2"/>
</dbReference>
<accession>A0A7J4XNE5</accession>
<dbReference type="InterPro" id="IPR006102">
    <property type="entry name" value="Ig-like_GH2"/>
</dbReference>
<evidence type="ECO:0000256" key="5">
    <source>
        <dbReference type="ARBA" id="ARBA00011245"/>
    </source>
</evidence>
<keyword evidence="10" id="KW-0326">Glycosidase</keyword>
<protein>
    <recommendedName>
        <fullName evidence="7">Beta-galactosidase</fullName>
        <ecNumber evidence="6">3.2.1.23</ecNumber>
    </recommendedName>
    <alternativeName>
        <fullName evidence="11">Lactase</fullName>
    </alternativeName>
</protein>
<dbReference type="GO" id="GO:0030246">
    <property type="term" value="F:carbohydrate binding"/>
    <property type="evidence" value="ECO:0007669"/>
    <property type="project" value="InterPro"/>
</dbReference>
<dbReference type="InterPro" id="IPR014718">
    <property type="entry name" value="GH-type_carb-bd"/>
</dbReference>
<dbReference type="GO" id="GO:0009341">
    <property type="term" value="C:beta-galactosidase complex"/>
    <property type="evidence" value="ECO:0007669"/>
    <property type="project" value="InterPro"/>
</dbReference>
<evidence type="ECO:0000256" key="3">
    <source>
        <dbReference type="ARBA" id="ARBA00001959"/>
    </source>
</evidence>
<dbReference type="SMART" id="SM01038">
    <property type="entry name" value="Bgal_small_N"/>
    <property type="match status" value="1"/>
</dbReference>
<evidence type="ECO:0000256" key="1">
    <source>
        <dbReference type="ARBA" id="ARBA00001412"/>
    </source>
</evidence>
<comment type="cofactor">
    <cofactor evidence="3">
        <name>Na(+)</name>
        <dbReference type="ChEBI" id="CHEBI:29101"/>
    </cofactor>
</comment>
<dbReference type="InterPro" id="IPR017853">
    <property type="entry name" value="GH"/>
</dbReference>
<evidence type="ECO:0000256" key="2">
    <source>
        <dbReference type="ARBA" id="ARBA00001913"/>
    </source>
</evidence>